<dbReference type="Pfam" id="PF00561">
    <property type="entry name" value="Abhydrolase_1"/>
    <property type="match status" value="1"/>
</dbReference>
<evidence type="ECO:0000256" key="1">
    <source>
        <dbReference type="ARBA" id="ARBA00010088"/>
    </source>
</evidence>
<dbReference type="OrthoDB" id="4447445at2"/>
<feature type="region of interest" description="Disordered" evidence="4">
    <location>
        <begin position="1"/>
        <end position="21"/>
    </location>
</feature>
<dbReference type="InterPro" id="IPR051601">
    <property type="entry name" value="Serine_prot/Carboxylest_S33"/>
</dbReference>
<feature type="domain" description="AB hydrolase-1" evidence="5">
    <location>
        <begin position="116"/>
        <end position="294"/>
    </location>
</feature>
<accession>A0A3S9MMX2</accession>
<evidence type="ECO:0000259" key="6">
    <source>
        <dbReference type="Pfam" id="PF08386"/>
    </source>
</evidence>
<evidence type="ECO:0000256" key="2">
    <source>
        <dbReference type="ARBA" id="ARBA00022729"/>
    </source>
</evidence>
<organism evidence="7 8">
    <name type="scientific">Streptomyces cyaneochromogenes</name>
    <dbReference type="NCBI Taxonomy" id="2496836"/>
    <lineage>
        <taxon>Bacteria</taxon>
        <taxon>Bacillati</taxon>
        <taxon>Actinomycetota</taxon>
        <taxon>Actinomycetes</taxon>
        <taxon>Kitasatosporales</taxon>
        <taxon>Streptomycetaceae</taxon>
        <taxon>Streptomyces</taxon>
    </lineage>
</organism>
<evidence type="ECO:0000313" key="7">
    <source>
        <dbReference type="EMBL" id="AZQ40516.1"/>
    </source>
</evidence>
<evidence type="ECO:0000313" key="8">
    <source>
        <dbReference type="Proteomes" id="UP000280298"/>
    </source>
</evidence>
<dbReference type="InterPro" id="IPR013595">
    <property type="entry name" value="Pept_S33_TAP-like_C"/>
</dbReference>
<dbReference type="Pfam" id="PF08386">
    <property type="entry name" value="Abhydrolase_4"/>
    <property type="match status" value="1"/>
</dbReference>
<evidence type="ECO:0000259" key="5">
    <source>
        <dbReference type="Pfam" id="PF00561"/>
    </source>
</evidence>
<dbReference type="EMBL" id="CP034539">
    <property type="protein sequence ID" value="AZQ40516.1"/>
    <property type="molecule type" value="Genomic_DNA"/>
</dbReference>
<name>A0A3S9MMX2_9ACTN</name>
<keyword evidence="2" id="KW-0732">Signal</keyword>
<dbReference type="InterPro" id="IPR000073">
    <property type="entry name" value="AB_hydrolase_1"/>
</dbReference>
<feature type="compositionally biased region" description="Low complexity" evidence="4">
    <location>
        <begin position="358"/>
        <end position="373"/>
    </location>
</feature>
<feature type="domain" description="Peptidase S33 tripeptidyl aminopeptidase-like C-terminal" evidence="6">
    <location>
        <begin position="425"/>
        <end position="523"/>
    </location>
</feature>
<evidence type="ECO:0000256" key="4">
    <source>
        <dbReference type="SAM" id="MobiDB-lite"/>
    </source>
</evidence>
<dbReference type="GO" id="GO:0016787">
    <property type="term" value="F:hydrolase activity"/>
    <property type="evidence" value="ECO:0007669"/>
    <property type="project" value="UniProtKB-KW"/>
</dbReference>
<feature type="region of interest" description="Disordered" evidence="4">
    <location>
        <begin position="358"/>
        <end position="389"/>
    </location>
</feature>
<dbReference type="PANTHER" id="PTHR43248">
    <property type="entry name" value="2-SUCCINYL-6-HYDROXY-2,4-CYCLOHEXADIENE-1-CARBOXYLATE SYNTHASE"/>
    <property type="match status" value="1"/>
</dbReference>
<proteinExistence type="inferred from homology"/>
<protein>
    <submittedName>
        <fullName evidence="7">Alpha/beta hydrolase</fullName>
    </submittedName>
</protein>
<keyword evidence="3 7" id="KW-0378">Hydrolase</keyword>
<evidence type="ECO:0000256" key="3">
    <source>
        <dbReference type="ARBA" id="ARBA00022801"/>
    </source>
</evidence>
<reference evidence="7 8" key="1">
    <citation type="journal article" date="2019" name="Int. J. Syst. Evol. Microbiol.">
        <title>Streptomyces cyaneochromogenes sp. nov., a blue pigment-producing actinomycete from manganese-contaminated soil.</title>
        <authorList>
            <person name="Tang X."/>
            <person name="Zhao J."/>
            <person name="Li K."/>
            <person name="Chen Z."/>
            <person name="Sun Y."/>
            <person name="Gao J."/>
        </authorList>
    </citation>
    <scope>NUCLEOTIDE SEQUENCE [LARGE SCALE GENOMIC DNA]</scope>
    <source>
        <strain evidence="7 8">MK-45</strain>
    </source>
</reference>
<keyword evidence="8" id="KW-1185">Reference proteome</keyword>
<dbReference type="SUPFAM" id="SSF53474">
    <property type="entry name" value="alpha/beta-Hydrolases"/>
    <property type="match status" value="1"/>
</dbReference>
<sequence length="552" mass="59564">MDSPNSSARKGWCVSSVPTPRTPHVRRSRIAPFLAVGTVAALVPALAPAPASAAGNPLSQYVQQKPAWHRCDSAMPAAFQCATIKVPLDYSRPNGKKLDLAISRLKTSKKSERRGVLLLNPGGPGGPGLDLPQLLAGELPKSVKNKYDLIGFDPRGIGQSSPVGCRLTDGEQNWERAYKAETFAKDVKWARTVAEKCDARQGDKLRHITTRNTARDMDVIRAVLGEKKISYLGYSYGTYLGAVYTQMFPKRVDRFVLDSAVDPARVWRGMIQVWAEGSEPAFTRWTEWTAERNSTYKLGATPEAVRKTFYDLVAQADRKPIDLDGTKLTGYDIRSGSRGTFFSVREAAESVVELKKAAAGSRRSAAPETTTPASPTPQPPSFGRAVPSDNGTAGFWAVVCADTRNWPRDPEQYREDAIRDKARYPLYGDFVSNIMPCAFWKKNGGEAATKVDNKVGALILQNEWDPQTPLTSGQGLRRVMKGAKMVTVAGGVGHGIYGSKSCADKTATAYLTTGRLPAADLTCQAAPAAGDRGGANPLPLPTPPGIPGLAAE</sequence>
<dbReference type="InterPro" id="IPR029058">
    <property type="entry name" value="AB_hydrolase_fold"/>
</dbReference>
<dbReference type="PANTHER" id="PTHR43248:SF29">
    <property type="entry name" value="TRIPEPTIDYL AMINOPEPTIDASE"/>
    <property type="match status" value="1"/>
</dbReference>
<dbReference type="Proteomes" id="UP000280298">
    <property type="component" value="Chromosome"/>
</dbReference>
<gene>
    <name evidence="7" type="ORF">EJ357_22130</name>
</gene>
<dbReference type="AlphaFoldDB" id="A0A3S9MMX2"/>
<feature type="region of interest" description="Disordered" evidence="4">
    <location>
        <begin position="530"/>
        <end position="552"/>
    </location>
</feature>
<comment type="similarity">
    <text evidence="1">Belongs to the peptidase S33 family.</text>
</comment>
<dbReference type="Gene3D" id="3.40.50.1820">
    <property type="entry name" value="alpha/beta hydrolase"/>
    <property type="match status" value="1"/>
</dbReference>
<dbReference type="KEGG" id="scya:EJ357_22130"/>